<dbReference type="InterPro" id="IPR022409">
    <property type="entry name" value="PKD/Chitinase_dom"/>
</dbReference>
<dbReference type="SMART" id="SM00089">
    <property type="entry name" value="PKD"/>
    <property type="match status" value="4"/>
</dbReference>
<sequence length="733" mass="80925">MMRGVSLVFLLLILSSEIFSFHIVGGELSYKCQGNSSNGNKLYQIKLTIYRDCNSINGAPFDNPAIVGIYNGTNLVQKLQLPLQAVFLLPYSAPSPCAPPPPNTCIEYTTYTSTIALPPVPGGYTIVYQRCCRNSTIINLINPDFNGATYMATIPPMDTACNSSPHFPYHPPLILCRNMGFNFDHSAIDDDGDSLVYSLCNAFHGGGRDNIPGGPTSPQPDPPLPPPYSNVTYAPGYSGANPMMGNPPMIIHPQTGILSANPTISGIHVVTVCVQEWRNGQLLGIHRRDYQFTVYNCDLSKFATIRPQNLVPETYCAGLTIPFVSYSNNAKSYFWKFNDPGKAPGDTSNLQNPTYTFSDTGVYNVMLVIDAGNGCKDTTYEIYEVRYPLNVYFEHQGSLCLPNTQVQFLLKGTSLSPMAKIHWNFGNNASVSGYNGASPPVITFNTPGPHLVTLEVEDFGCKSYFSDTVQFFQPPIFNADASSIEVCLGEGVQFFNQSTAETPLFCLWDFDNGLTSTQCNPLHYYQNPGIYFPKLKVYTLTGCIDSAEISLPPITIYPAPKASFSANPINASIFFPTIFFKNTSKSDVPAQYSLILSDGTMVPNFDEYRHTFSDTGRYTAVVKVINNYGCVDTDSLVIWIFPEITIFVPNAFTPNGDGINDIFFVSVSGILEFEISIFNRWGDRVYFSTNPSEGWDGTHQGANVPSGVYNYIIKARDYQDVLHVKKGQVYLFN</sequence>
<feature type="compositionally biased region" description="Pro residues" evidence="1">
    <location>
        <begin position="215"/>
        <end position="228"/>
    </location>
</feature>
<gene>
    <name evidence="3" type="ORF">DES35_101872</name>
</gene>
<proteinExistence type="predicted"/>
<dbReference type="Proteomes" id="UP000253517">
    <property type="component" value="Unassembled WGS sequence"/>
</dbReference>
<dbReference type="InterPro" id="IPR026341">
    <property type="entry name" value="T9SS_type_B"/>
</dbReference>
<evidence type="ECO:0000313" key="3">
    <source>
        <dbReference type="EMBL" id="RCX05585.1"/>
    </source>
</evidence>
<protein>
    <submittedName>
        <fullName evidence="3">Gliding motility-associated-like protein</fullName>
    </submittedName>
</protein>
<comment type="caution">
    <text evidence="3">The sequence shown here is derived from an EMBL/GenBank/DDBJ whole genome shotgun (WGS) entry which is preliminary data.</text>
</comment>
<dbReference type="NCBIfam" id="TIGR04131">
    <property type="entry name" value="Bac_Flav_CTERM"/>
    <property type="match status" value="1"/>
</dbReference>
<evidence type="ECO:0000256" key="1">
    <source>
        <dbReference type="SAM" id="MobiDB-lite"/>
    </source>
</evidence>
<dbReference type="CDD" id="cd00146">
    <property type="entry name" value="PKD"/>
    <property type="match status" value="1"/>
</dbReference>
<feature type="region of interest" description="Disordered" evidence="1">
    <location>
        <begin position="208"/>
        <end position="229"/>
    </location>
</feature>
<evidence type="ECO:0000313" key="4">
    <source>
        <dbReference type="Proteomes" id="UP000253517"/>
    </source>
</evidence>
<dbReference type="SUPFAM" id="SSF49299">
    <property type="entry name" value="PKD domain"/>
    <property type="match status" value="4"/>
</dbReference>
<dbReference type="InterPro" id="IPR000601">
    <property type="entry name" value="PKD_dom"/>
</dbReference>
<reference evidence="3 4" key="1">
    <citation type="submission" date="2018-07" db="EMBL/GenBank/DDBJ databases">
        <title>Genomic Encyclopedia of Type Strains, Phase IV (KMG-IV): sequencing the most valuable type-strain genomes for metagenomic binning, comparative biology and taxonomic classification.</title>
        <authorList>
            <person name="Goeker M."/>
        </authorList>
    </citation>
    <scope>NUCLEOTIDE SEQUENCE [LARGE SCALE GENOMIC DNA]</scope>
    <source>
        <strain evidence="3 4">DSM 21410</strain>
    </source>
</reference>
<dbReference type="AlphaFoldDB" id="A0A369A8W9"/>
<evidence type="ECO:0000259" key="2">
    <source>
        <dbReference type="PROSITE" id="PS50093"/>
    </source>
</evidence>
<dbReference type="InterPro" id="IPR013783">
    <property type="entry name" value="Ig-like_fold"/>
</dbReference>
<organism evidence="3 4">
    <name type="scientific">Schleiferia thermophila</name>
    <dbReference type="NCBI Taxonomy" id="884107"/>
    <lineage>
        <taxon>Bacteria</taxon>
        <taxon>Pseudomonadati</taxon>
        <taxon>Bacteroidota</taxon>
        <taxon>Flavobacteriia</taxon>
        <taxon>Flavobacteriales</taxon>
        <taxon>Schleiferiaceae</taxon>
        <taxon>Schleiferia</taxon>
    </lineage>
</organism>
<dbReference type="EMBL" id="QPJS01000001">
    <property type="protein sequence ID" value="RCX05585.1"/>
    <property type="molecule type" value="Genomic_DNA"/>
</dbReference>
<feature type="domain" description="PKD" evidence="2">
    <location>
        <begin position="495"/>
        <end position="542"/>
    </location>
</feature>
<dbReference type="Gene3D" id="2.60.40.10">
    <property type="entry name" value="Immunoglobulins"/>
    <property type="match status" value="4"/>
</dbReference>
<dbReference type="PROSITE" id="PS50093">
    <property type="entry name" value="PKD"/>
    <property type="match status" value="2"/>
</dbReference>
<dbReference type="Pfam" id="PF13585">
    <property type="entry name" value="CHU_C"/>
    <property type="match status" value="1"/>
</dbReference>
<dbReference type="InterPro" id="IPR035986">
    <property type="entry name" value="PKD_dom_sf"/>
</dbReference>
<accession>A0A369A8W9</accession>
<keyword evidence="4" id="KW-1185">Reference proteome</keyword>
<feature type="domain" description="PKD" evidence="2">
    <location>
        <begin position="327"/>
        <end position="374"/>
    </location>
</feature>
<dbReference type="Pfam" id="PF18911">
    <property type="entry name" value="PKD_4"/>
    <property type="match status" value="1"/>
</dbReference>
<name>A0A369A8W9_9FLAO</name>